<organism evidence="3 4">
    <name type="scientific">Pinibacter soli</name>
    <dbReference type="NCBI Taxonomy" id="3044211"/>
    <lineage>
        <taxon>Bacteria</taxon>
        <taxon>Pseudomonadati</taxon>
        <taxon>Bacteroidota</taxon>
        <taxon>Chitinophagia</taxon>
        <taxon>Chitinophagales</taxon>
        <taxon>Chitinophagaceae</taxon>
        <taxon>Pinibacter</taxon>
    </lineage>
</organism>
<dbReference type="Gene3D" id="1.25.40.10">
    <property type="entry name" value="Tetratricopeptide repeat domain"/>
    <property type="match status" value="1"/>
</dbReference>
<reference evidence="3 4" key="1">
    <citation type="submission" date="2023-05" db="EMBL/GenBank/DDBJ databases">
        <title>Genome sequence of Pinibacter sp. MAH-24.</title>
        <authorList>
            <person name="Huq M.A."/>
        </authorList>
    </citation>
    <scope>NUCLEOTIDE SEQUENCE [LARGE SCALE GENOMIC DNA]</scope>
    <source>
        <strain evidence="3 4">MAH-24</strain>
    </source>
</reference>
<keyword evidence="2" id="KW-0732">Signal</keyword>
<dbReference type="InterPro" id="IPR011990">
    <property type="entry name" value="TPR-like_helical_dom_sf"/>
</dbReference>
<dbReference type="RefSeq" id="WP_282334782.1">
    <property type="nucleotide sequence ID" value="NZ_JASBRG010000007.1"/>
</dbReference>
<proteinExistence type="predicted"/>
<dbReference type="Proteomes" id="UP001226434">
    <property type="component" value="Unassembled WGS sequence"/>
</dbReference>
<evidence type="ECO:0000256" key="1">
    <source>
        <dbReference type="SAM" id="Coils"/>
    </source>
</evidence>
<comment type="caution">
    <text evidence="3">The sequence shown here is derived from an EMBL/GenBank/DDBJ whole genome shotgun (WGS) entry which is preliminary data.</text>
</comment>
<dbReference type="EMBL" id="JASBRG010000007">
    <property type="protein sequence ID" value="MDI3320685.1"/>
    <property type="molecule type" value="Genomic_DNA"/>
</dbReference>
<feature type="signal peptide" evidence="2">
    <location>
        <begin position="1"/>
        <end position="19"/>
    </location>
</feature>
<keyword evidence="4" id="KW-1185">Reference proteome</keyword>
<evidence type="ECO:0000313" key="4">
    <source>
        <dbReference type="Proteomes" id="UP001226434"/>
    </source>
</evidence>
<accession>A0ABT6RE62</accession>
<keyword evidence="1" id="KW-0175">Coiled coil</keyword>
<protein>
    <recommendedName>
        <fullName evidence="5">Tetratricopeptide repeat protein</fullName>
    </recommendedName>
</protein>
<gene>
    <name evidence="3" type="ORF">QJ048_12915</name>
</gene>
<evidence type="ECO:0008006" key="5">
    <source>
        <dbReference type="Google" id="ProtNLM"/>
    </source>
</evidence>
<feature type="chain" id="PRO_5046155306" description="Tetratricopeptide repeat protein" evidence="2">
    <location>
        <begin position="20"/>
        <end position="761"/>
    </location>
</feature>
<dbReference type="SUPFAM" id="SSF48452">
    <property type="entry name" value="TPR-like"/>
    <property type="match status" value="1"/>
</dbReference>
<sequence>MKKHLFLLMFVSITAAGLAQTKQTPKQKEAAPTQKEMADMMKEMQKSIGEISPEDKKIMDSMGIKMPDMNGIQKTVSGLNDAQIQKAFEEGNRVVPNRDAARIAAIPKGVTDARMATFVSSIHKKIIPALGPDVVTAGDNFLAYMETKGIKTAQAGNLAASLWAAGNPKMAIYLMGKICSVAPGTDNLNNYASMLSMMGGEHLAIPILNNLNGKFPKNSTLLNNLGQAWFGLGEITRAEKYLDSTIRIYAYHSQANYTKSVIEESRGNVQGAVDALMKSIKKGYNADKDGKLQELRKKQAGKDIDFPFPMPQDPLGLEKFNWPNYQMNVTEYQLREKEWDEFRDKCNAEINELNGRAAQLEKIATEASQKRTEALFAAQRQGKMFNPFPWYAVAAFRKLQYLVEDKDNGLLYRLQATRDAVNDVLKDDEEWKNNRAAAEKLVDKKYQPLIGEGRENPLKEYCDAVNKVRNEYIEKVNTQLQMTQKAVLDNMRRMLNDQVYYAQYTSWPEDFEVTKIHAKIEWLNSIASQKVIFMDKSSICPPNSENELVKTKLAEFDDIACKYNSRTNFAGFLTMETNCSHTTFHFNTDVIKYTHVELGNEYLRSTLVLSPKIGAGIKEGPVKADASIGTDITINMDKEGNSDWDAVVKAGVELGVGGSAGPVKAEATIGSGIELEIDKSGVQEVSIVSKAKLEAGIESPESEGKKPIDKTINKGIEQVNKGISALDTSVEIGVESRSSLISGRGSVSGTGILKGITLSQW</sequence>
<evidence type="ECO:0000256" key="2">
    <source>
        <dbReference type="SAM" id="SignalP"/>
    </source>
</evidence>
<feature type="coiled-coil region" evidence="1">
    <location>
        <begin position="343"/>
        <end position="370"/>
    </location>
</feature>
<evidence type="ECO:0000313" key="3">
    <source>
        <dbReference type="EMBL" id="MDI3320685.1"/>
    </source>
</evidence>
<name>A0ABT6RE62_9BACT</name>